<dbReference type="CDD" id="cd03255">
    <property type="entry name" value="ABC_MJ0796_LolCDE_FtsE"/>
    <property type="match status" value="1"/>
</dbReference>
<name>A0A7H1KNY6_9EURY</name>
<dbReference type="InterPro" id="IPR003593">
    <property type="entry name" value="AAA+_ATPase"/>
</dbReference>
<dbReference type="Gene3D" id="3.40.50.300">
    <property type="entry name" value="P-loop containing nucleotide triphosphate hydrolases"/>
    <property type="match status" value="1"/>
</dbReference>
<dbReference type="GO" id="GO:0016887">
    <property type="term" value="F:ATP hydrolysis activity"/>
    <property type="evidence" value="ECO:0007669"/>
    <property type="project" value="InterPro"/>
</dbReference>
<dbReference type="InterPro" id="IPR003439">
    <property type="entry name" value="ABC_transporter-like_ATP-bd"/>
</dbReference>
<evidence type="ECO:0000259" key="8">
    <source>
        <dbReference type="PROSITE" id="PS50893"/>
    </source>
</evidence>
<dbReference type="PROSITE" id="PS50893">
    <property type="entry name" value="ABC_TRANSPORTER_2"/>
    <property type="match status" value="1"/>
</dbReference>
<dbReference type="Pfam" id="PF00005">
    <property type="entry name" value="ABC_tran"/>
    <property type="match status" value="1"/>
</dbReference>
<dbReference type="InterPro" id="IPR017911">
    <property type="entry name" value="MacB-like_ATP-bd"/>
</dbReference>
<reference evidence="9" key="1">
    <citation type="submission" date="2020-07" db="EMBL/GenBank/DDBJ databases">
        <title>Unique genomic features of the anaerobic methanotrophic archaea.</title>
        <authorList>
            <person name="Chadwick G.L."/>
            <person name="Skennerton C.T."/>
            <person name="Laso-Perez R."/>
            <person name="Leu A.O."/>
            <person name="Speth D.R."/>
            <person name="Yu H."/>
            <person name="Morgan-Lang C."/>
            <person name="Hatzenpichler R."/>
            <person name="Goudeau D."/>
            <person name="Malmstrom R."/>
            <person name="Brazelton W.J."/>
            <person name="Woyke T."/>
            <person name="Hallam S.J."/>
            <person name="Tyson G.W."/>
            <person name="Wegener G."/>
            <person name="Boetius A."/>
            <person name="Orphan V."/>
        </authorList>
    </citation>
    <scope>NUCLEOTIDE SEQUENCE</scope>
</reference>
<evidence type="ECO:0000256" key="7">
    <source>
        <dbReference type="ARBA" id="ARBA00023136"/>
    </source>
</evidence>
<evidence type="ECO:0000256" key="3">
    <source>
        <dbReference type="ARBA" id="ARBA00022475"/>
    </source>
</evidence>
<comment type="similarity">
    <text evidence="1">Belongs to the ABC transporter superfamily.</text>
</comment>
<evidence type="ECO:0000256" key="2">
    <source>
        <dbReference type="ARBA" id="ARBA00022448"/>
    </source>
</evidence>
<evidence type="ECO:0000313" key="9">
    <source>
        <dbReference type="EMBL" id="QNT35650.1"/>
    </source>
</evidence>
<dbReference type="InterPro" id="IPR027417">
    <property type="entry name" value="P-loop_NTPase"/>
</dbReference>
<dbReference type="FunFam" id="3.40.50.300:FF:000230">
    <property type="entry name" value="Lipoprotein-releasing system ATP-binding protein LolD"/>
    <property type="match status" value="1"/>
</dbReference>
<organism evidence="9">
    <name type="scientific">uncultured Methanosarcinales archaeon</name>
    <dbReference type="NCBI Taxonomy" id="183757"/>
    <lineage>
        <taxon>Archaea</taxon>
        <taxon>Methanobacteriati</taxon>
        <taxon>Methanobacteriota</taxon>
        <taxon>Stenosarchaea group</taxon>
        <taxon>Methanomicrobia</taxon>
        <taxon>Methanosarcinales</taxon>
        <taxon>environmental samples</taxon>
    </lineage>
</organism>
<keyword evidence="7" id="KW-0472">Membrane</keyword>
<evidence type="ECO:0000256" key="1">
    <source>
        <dbReference type="ARBA" id="ARBA00005417"/>
    </source>
</evidence>
<gene>
    <name evidence="9" type="ORF">GNCGGNMO_00012</name>
</gene>
<keyword evidence="6" id="KW-1278">Translocase</keyword>
<dbReference type="PANTHER" id="PTHR42798">
    <property type="entry name" value="LIPOPROTEIN-RELEASING SYSTEM ATP-BINDING PROTEIN LOLD"/>
    <property type="match status" value="1"/>
</dbReference>
<dbReference type="SMART" id="SM00382">
    <property type="entry name" value="AAA"/>
    <property type="match status" value="1"/>
</dbReference>
<proteinExistence type="inferred from homology"/>
<keyword evidence="5 9" id="KW-0067">ATP-binding</keyword>
<sequence>MYSLPGVRQKWIQWRRFTVSDKYIIQIKNLTKIFGDGVEIKALDGVDLDIKRGEFLSIIGPSGSGKSTLLNQIGILDTPTSGTTLLNGVDVTKMSDKERSRTRNKELGFIFQYHHLLPDFNALENVMMPLLISGIKSSQAREIASKVLDEVGLGDRMKHRPNQLSGGQNQRVAIARALVNKPSIVIGDEPTGNLDSKASDSIYELLRKLNREHEQTFILVTHDEQMAAKTDRIIRLVDGKVVEDLRDGVPVREI</sequence>
<evidence type="ECO:0000256" key="4">
    <source>
        <dbReference type="ARBA" id="ARBA00022741"/>
    </source>
</evidence>
<accession>A0A7H1KNY6</accession>
<keyword evidence="3" id="KW-1003">Cell membrane</keyword>
<dbReference type="SUPFAM" id="SSF52540">
    <property type="entry name" value="P-loop containing nucleoside triphosphate hydrolases"/>
    <property type="match status" value="1"/>
</dbReference>
<protein>
    <submittedName>
        <fullName evidence="9">Putative ABC transporter ATP-binding protein</fullName>
    </submittedName>
</protein>
<evidence type="ECO:0000256" key="6">
    <source>
        <dbReference type="ARBA" id="ARBA00022967"/>
    </source>
</evidence>
<dbReference type="PANTHER" id="PTHR42798:SF2">
    <property type="entry name" value="ABC TRANSPORTER ATP-BINDING PROTEIN MG467-RELATED"/>
    <property type="match status" value="1"/>
</dbReference>
<keyword evidence="2" id="KW-0813">Transport</keyword>
<feature type="domain" description="ABC transporter" evidence="8">
    <location>
        <begin position="25"/>
        <end position="254"/>
    </location>
</feature>
<keyword evidence="4" id="KW-0547">Nucleotide-binding</keyword>
<evidence type="ECO:0000256" key="5">
    <source>
        <dbReference type="ARBA" id="ARBA00022840"/>
    </source>
</evidence>
<dbReference type="AlphaFoldDB" id="A0A7H1KNY6"/>
<dbReference type="EMBL" id="MT776528">
    <property type="protein sequence ID" value="QNT35650.1"/>
    <property type="molecule type" value="Genomic_DNA"/>
</dbReference>
<dbReference type="GO" id="GO:0005524">
    <property type="term" value="F:ATP binding"/>
    <property type="evidence" value="ECO:0007669"/>
    <property type="project" value="UniProtKB-KW"/>
</dbReference>